<sequence length="251" mass="28220">MASCTATTPFATVDYQDGVTDFSAVHSDIIQNHILKLLDGPTLASAACASSQLHALSTEEKLWRNICASTWPSTDHPRLRHLISSFPAGYRSFFSDSFPALDHLSRPKNPDRSCLPPVLLSAVDVHYEDELIFSRVLETQTRNQDWVVPLRAFPYRLAWPERDDSNIDTKRRRRPSVAQAPGGEFDPKLDRDRSDTKEGGECVQPTTRFCGAPLVDRRYTAPIRDDHGWEYVDVRVRAVRRGGQVRGEGGN</sequence>
<comment type="caution">
    <text evidence="2">The sequence shown here is derived from an EMBL/GenBank/DDBJ whole genome shotgun (WGS) entry which is preliminary data.</text>
</comment>
<dbReference type="PANTHER" id="PTHR33736:SF18">
    <property type="entry name" value="F-BOX DOMAIN-CONTAINING PROTEIN"/>
    <property type="match status" value="1"/>
</dbReference>
<reference evidence="2 3" key="1">
    <citation type="journal article" date="2019" name="Plant Biotechnol. J.">
        <title>The red bayberry genome and genetic basis of sex determination.</title>
        <authorList>
            <person name="Jia H.M."/>
            <person name="Jia H.J."/>
            <person name="Cai Q.L."/>
            <person name="Wang Y."/>
            <person name="Zhao H.B."/>
            <person name="Yang W.F."/>
            <person name="Wang G.Y."/>
            <person name="Li Y.H."/>
            <person name="Zhan D.L."/>
            <person name="Shen Y.T."/>
            <person name="Niu Q.F."/>
            <person name="Chang L."/>
            <person name="Qiu J."/>
            <person name="Zhao L."/>
            <person name="Xie H.B."/>
            <person name="Fu W.Y."/>
            <person name="Jin J."/>
            <person name="Li X.W."/>
            <person name="Jiao Y."/>
            <person name="Zhou C.C."/>
            <person name="Tu T."/>
            <person name="Chai C.Y."/>
            <person name="Gao J.L."/>
            <person name="Fan L.J."/>
            <person name="van de Weg E."/>
            <person name="Wang J.Y."/>
            <person name="Gao Z.S."/>
        </authorList>
    </citation>
    <scope>NUCLEOTIDE SEQUENCE [LARGE SCALE GENOMIC DNA]</scope>
    <source>
        <tissue evidence="2">Leaves</tissue>
    </source>
</reference>
<name>A0A6A1WTT4_9ROSI</name>
<accession>A0A6A1WTT4</accession>
<dbReference type="AlphaFoldDB" id="A0A6A1WTT4"/>
<evidence type="ECO:0000313" key="2">
    <source>
        <dbReference type="EMBL" id="KAB1227167.1"/>
    </source>
</evidence>
<evidence type="ECO:0000313" key="3">
    <source>
        <dbReference type="Proteomes" id="UP000516437"/>
    </source>
</evidence>
<proteinExistence type="predicted"/>
<evidence type="ECO:0000256" key="1">
    <source>
        <dbReference type="SAM" id="MobiDB-lite"/>
    </source>
</evidence>
<dbReference type="InterPro" id="IPR045283">
    <property type="entry name" value="AT3G44326-like"/>
</dbReference>
<dbReference type="Proteomes" id="UP000516437">
    <property type="component" value="Chromosome 1"/>
</dbReference>
<feature type="region of interest" description="Disordered" evidence="1">
    <location>
        <begin position="166"/>
        <end position="204"/>
    </location>
</feature>
<dbReference type="Gene3D" id="1.20.1280.50">
    <property type="match status" value="1"/>
</dbReference>
<organism evidence="2 3">
    <name type="scientific">Morella rubra</name>
    <name type="common">Chinese bayberry</name>
    <dbReference type="NCBI Taxonomy" id="262757"/>
    <lineage>
        <taxon>Eukaryota</taxon>
        <taxon>Viridiplantae</taxon>
        <taxon>Streptophyta</taxon>
        <taxon>Embryophyta</taxon>
        <taxon>Tracheophyta</taxon>
        <taxon>Spermatophyta</taxon>
        <taxon>Magnoliopsida</taxon>
        <taxon>eudicotyledons</taxon>
        <taxon>Gunneridae</taxon>
        <taxon>Pentapetalae</taxon>
        <taxon>rosids</taxon>
        <taxon>fabids</taxon>
        <taxon>Fagales</taxon>
        <taxon>Myricaceae</taxon>
        <taxon>Morella</taxon>
    </lineage>
</organism>
<gene>
    <name evidence="2" type="ORF">CJ030_MR1G029033</name>
</gene>
<feature type="compositionally biased region" description="Basic and acidic residues" evidence="1">
    <location>
        <begin position="185"/>
        <end position="200"/>
    </location>
</feature>
<evidence type="ECO:0008006" key="4">
    <source>
        <dbReference type="Google" id="ProtNLM"/>
    </source>
</evidence>
<dbReference type="OrthoDB" id="671172at2759"/>
<dbReference type="EMBL" id="RXIC02000019">
    <property type="protein sequence ID" value="KAB1227167.1"/>
    <property type="molecule type" value="Genomic_DNA"/>
</dbReference>
<dbReference type="PANTHER" id="PTHR33736">
    <property type="entry name" value="F-BOX PROTEIN-RELATED"/>
    <property type="match status" value="1"/>
</dbReference>
<keyword evidence="3" id="KW-1185">Reference proteome</keyword>
<dbReference type="InterPro" id="IPR036047">
    <property type="entry name" value="F-box-like_dom_sf"/>
</dbReference>
<dbReference type="SUPFAM" id="SSF81383">
    <property type="entry name" value="F-box domain"/>
    <property type="match status" value="1"/>
</dbReference>
<protein>
    <recommendedName>
        <fullName evidence="4">F-box domain-containing protein</fullName>
    </recommendedName>
</protein>